<dbReference type="InterPro" id="IPR057670">
    <property type="entry name" value="SH3_retrovirus"/>
</dbReference>
<evidence type="ECO:0000313" key="4">
    <source>
        <dbReference type="EMBL" id="GEY60977.1"/>
    </source>
</evidence>
<gene>
    <name evidence="4" type="ORF">Tci_432951</name>
</gene>
<dbReference type="Pfam" id="PF25597">
    <property type="entry name" value="SH3_retrovirus"/>
    <property type="match status" value="1"/>
</dbReference>
<feature type="domain" description="Retroviral polymerase SH3-like" evidence="3">
    <location>
        <begin position="454"/>
        <end position="501"/>
    </location>
</feature>
<proteinExistence type="predicted"/>
<evidence type="ECO:0000256" key="2">
    <source>
        <dbReference type="SAM" id="MobiDB-lite"/>
    </source>
</evidence>
<feature type="coiled-coil region" evidence="1">
    <location>
        <begin position="1014"/>
        <end position="1048"/>
    </location>
</feature>
<comment type="caution">
    <text evidence="4">The sequence shown here is derived from an EMBL/GenBank/DDBJ whole genome shotgun (WGS) entry which is preliminary data.</text>
</comment>
<organism evidence="4">
    <name type="scientific">Tanacetum cinerariifolium</name>
    <name type="common">Dalmatian daisy</name>
    <name type="synonym">Chrysanthemum cinerariifolium</name>
    <dbReference type="NCBI Taxonomy" id="118510"/>
    <lineage>
        <taxon>Eukaryota</taxon>
        <taxon>Viridiplantae</taxon>
        <taxon>Streptophyta</taxon>
        <taxon>Embryophyta</taxon>
        <taxon>Tracheophyta</taxon>
        <taxon>Spermatophyta</taxon>
        <taxon>Magnoliopsida</taxon>
        <taxon>eudicotyledons</taxon>
        <taxon>Gunneridae</taxon>
        <taxon>Pentapetalae</taxon>
        <taxon>asterids</taxon>
        <taxon>campanulids</taxon>
        <taxon>Asterales</taxon>
        <taxon>Asteraceae</taxon>
        <taxon>Asteroideae</taxon>
        <taxon>Anthemideae</taxon>
        <taxon>Anthemidinae</taxon>
        <taxon>Tanacetum</taxon>
    </lineage>
</organism>
<keyword evidence="1" id="KW-0175">Coiled coil</keyword>
<feature type="non-terminal residue" evidence="4">
    <location>
        <position position="1"/>
    </location>
</feature>
<reference evidence="4" key="1">
    <citation type="journal article" date="2019" name="Sci. Rep.">
        <title>Draft genome of Tanacetum cinerariifolium, the natural source of mosquito coil.</title>
        <authorList>
            <person name="Yamashiro T."/>
            <person name="Shiraishi A."/>
            <person name="Satake H."/>
            <person name="Nakayama K."/>
        </authorList>
    </citation>
    <scope>NUCLEOTIDE SEQUENCE</scope>
</reference>
<feature type="compositionally biased region" description="Low complexity" evidence="2">
    <location>
        <begin position="600"/>
        <end position="615"/>
    </location>
</feature>
<evidence type="ECO:0000259" key="3">
    <source>
        <dbReference type="Pfam" id="PF25597"/>
    </source>
</evidence>
<feature type="compositionally biased region" description="Basic and acidic residues" evidence="2">
    <location>
        <begin position="537"/>
        <end position="548"/>
    </location>
</feature>
<protein>
    <submittedName>
        <fullName evidence="4">Ribonuclease H-like domain-containing protein</fullName>
    </submittedName>
</protein>
<evidence type="ECO:0000256" key="1">
    <source>
        <dbReference type="SAM" id="Coils"/>
    </source>
</evidence>
<feature type="coiled-coil region" evidence="1">
    <location>
        <begin position="163"/>
        <end position="190"/>
    </location>
</feature>
<feature type="coiled-coil region" evidence="1">
    <location>
        <begin position="226"/>
        <end position="260"/>
    </location>
</feature>
<feature type="compositionally biased region" description="Polar residues" evidence="2">
    <location>
        <begin position="568"/>
        <end position="596"/>
    </location>
</feature>
<name>A0A699HQV6_TANCI</name>
<accession>A0A699HQV6</accession>
<dbReference type="AlphaFoldDB" id="A0A699HQV6"/>
<feature type="region of interest" description="Disordered" evidence="2">
    <location>
        <begin position="534"/>
        <end position="615"/>
    </location>
</feature>
<dbReference type="EMBL" id="BKCJ010193282">
    <property type="protein sequence ID" value="GEY60977.1"/>
    <property type="molecule type" value="Genomic_DNA"/>
</dbReference>
<sequence length="1096" mass="123655">VQKKAWSNSQNIDFISSSNTMSGKSKVPIVQGTFTASAQVPTVSTEVAAASLSYDTLVLKNQKWNALIATRWVILLESADHQEVKTKRRESYKKDPKVEEPAPKAVIAINGIGWDWSYMAKEDEVLKNHALVADEEEVPTEYALMAESSSSSDNEVYDDFFCSKSCKKNTENLNTKISKLNKELSDCETDLYNYKRGLSQVKARLVKFKENEIKYFEKIRVIERDIKLKDNKIEYLRNELAEVKKEKESIDFKIEKIENALKDLHRLLGSQKLDKDMKGVGFNEYCAVLPPPAQVYSPPKKDLSWMGLPELVDDTVADYTRPTPSIDVLKSVTKEQEERWKTHSNVKRSFERKSAAKNKVWSLTVRPKILTVGSKVPAAKPALAADKGNKGKVVKASARIPHDNIDDKGYWDSGFSRHMTGNISYLSEYEPFNGGYVSFGHGRGKIIGKGSIKTGKFDAKGDDGYFVGYSLGSKALRFFNKRTKKIEENLHVDFLENKSIEKGTGPDWLSDIDTLTNSMNYVLVVVSRTSSTNISGTKEDAVKKDDAIPKNNSPQKEQQEVNRVKQVPESSRNSNPTISSKVSTNDSFELASSSIAETEVPTVSSPVPPDSQSVHSVTSSVPKIISKGGSSFPKPLYLGNAMSFKNRLEDFFEDSSNEVSLNKVEVDVSNIETAIQVSPTPTLRIHKDHPKSQIIGLVNTPVQTRKKTKDVDECCKSLILYHSITDPYQKQEIRRFEEFLERERRENVCVIYSRKMTKTPPSTMGGGPNGKLIHNSILNGPYVRKMIPEPGDANRDITNILLGLPEDIYAAVDSYETAQEIWLRVQQMMKGSDIGIQEKKAKLFNEWERFTSNEGESIESYYHRFLKLMNDLQIAQPGMNMGQDRQMQMVGEEYDLMTAAADLDEIEEVNANCILMANLQHVLTSGTQTDNALIYDTDGSAEVHENCDDNEIFNMFTQEEQYTELLEPISELHQVPQNVNEVISEDTGVEQGGETVEQHPANFKETHALYESLYQNLAIEVEKVNSVNRKLKETNADLTTELARFKNQESCFEISQEKYDKLERCYQQSVYQEQCLSKKINALHLSTGKQIMTLNE</sequence>